<feature type="transmembrane region" description="Helical" evidence="6">
    <location>
        <begin position="81"/>
        <end position="98"/>
    </location>
</feature>
<accession>A0A916YNU7</accession>
<keyword evidence="5 6" id="KW-0472">Membrane</keyword>
<dbReference type="InterPro" id="IPR036259">
    <property type="entry name" value="MFS_trans_sf"/>
</dbReference>
<dbReference type="PANTHER" id="PTHR23531">
    <property type="entry name" value="QUINOLENE RESISTANCE PROTEIN NORA"/>
    <property type="match status" value="1"/>
</dbReference>
<dbReference type="Gene3D" id="1.20.1250.20">
    <property type="entry name" value="MFS general substrate transporter like domains"/>
    <property type="match status" value="1"/>
</dbReference>
<dbReference type="AlphaFoldDB" id="A0A916YNU7"/>
<gene>
    <name evidence="8" type="ORF">GCM10010911_08130</name>
</gene>
<evidence type="ECO:0000256" key="6">
    <source>
        <dbReference type="SAM" id="Phobius"/>
    </source>
</evidence>
<dbReference type="InterPro" id="IPR052714">
    <property type="entry name" value="MFS_Exporter"/>
</dbReference>
<evidence type="ECO:0000256" key="3">
    <source>
        <dbReference type="ARBA" id="ARBA00022692"/>
    </source>
</evidence>
<feature type="domain" description="Major facilitator superfamily (MFS) profile" evidence="7">
    <location>
        <begin position="15"/>
        <end position="259"/>
    </location>
</feature>
<evidence type="ECO:0000313" key="8">
    <source>
        <dbReference type="EMBL" id="GGD52926.1"/>
    </source>
</evidence>
<keyword evidence="4 6" id="KW-1133">Transmembrane helix</keyword>
<dbReference type="InterPro" id="IPR011701">
    <property type="entry name" value="MFS"/>
</dbReference>
<keyword evidence="2" id="KW-0813">Transport</keyword>
<feature type="transmembrane region" description="Helical" evidence="6">
    <location>
        <begin position="50"/>
        <end position="69"/>
    </location>
</feature>
<dbReference type="Proteomes" id="UP000612456">
    <property type="component" value="Unassembled WGS sequence"/>
</dbReference>
<comment type="subcellular location">
    <subcellularLocation>
        <location evidence="1">Cell membrane</location>
        <topology evidence="1">Multi-pass membrane protein</topology>
    </subcellularLocation>
</comment>
<dbReference type="GO" id="GO:0022857">
    <property type="term" value="F:transmembrane transporter activity"/>
    <property type="evidence" value="ECO:0007669"/>
    <property type="project" value="InterPro"/>
</dbReference>
<evidence type="ECO:0000256" key="2">
    <source>
        <dbReference type="ARBA" id="ARBA00022448"/>
    </source>
</evidence>
<dbReference type="SUPFAM" id="SSF103473">
    <property type="entry name" value="MFS general substrate transporter"/>
    <property type="match status" value="1"/>
</dbReference>
<feature type="transmembrane region" description="Helical" evidence="6">
    <location>
        <begin position="12"/>
        <end position="30"/>
    </location>
</feature>
<feature type="transmembrane region" description="Helical" evidence="6">
    <location>
        <begin position="104"/>
        <end position="124"/>
    </location>
</feature>
<name>A0A916YNU7_9BACL</name>
<evidence type="ECO:0000256" key="5">
    <source>
        <dbReference type="ARBA" id="ARBA00023136"/>
    </source>
</evidence>
<dbReference type="GO" id="GO:0005886">
    <property type="term" value="C:plasma membrane"/>
    <property type="evidence" value="ECO:0007669"/>
    <property type="project" value="UniProtKB-SubCell"/>
</dbReference>
<evidence type="ECO:0000313" key="9">
    <source>
        <dbReference type="Proteomes" id="UP000612456"/>
    </source>
</evidence>
<comment type="caution">
    <text evidence="8">The sequence shown here is derived from an EMBL/GenBank/DDBJ whole genome shotgun (WGS) entry which is preliminary data.</text>
</comment>
<keyword evidence="3 6" id="KW-0812">Transmembrane</keyword>
<dbReference type="InterPro" id="IPR020846">
    <property type="entry name" value="MFS_dom"/>
</dbReference>
<evidence type="ECO:0000259" key="7">
    <source>
        <dbReference type="PROSITE" id="PS50850"/>
    </source>
</evidence>
<dbReference type="PROSITE" id="PS50850">
    <property type="entry name" value="MFS"/>
    <property type="match status" value="1"/>
</dbReference>
<evidence type="ECO:0000256" key="1">
    <source>
        <dbReference type="ARBA" id="ARBA00004651"/>
    </source>
</evidence>
<sequence length="259" mass="28013">MMEHTSGNSGYWSAAFLKICCCNMLVFFSFQMMLPILPVYLTDTGAERSSAGLVVAIITIAAVMIRLLTGYALDHWNRRRIVLAGSLALLLAMLAFVLLPSIGWIIGCSIGLGIGWGILTATYATIVSDLIPPGKLGAGIGTFMLFGLVSMAVGPYAGGWVYGQFGASALFGTASAPRSLFDRWPEDYSTQEVRHMFLFQESCLASSLYICSRRQQVSDYLLRPPSFMACRSAQFSPICWHGPSKGRSPKGAGQLTAHS</sequence>
<protein>
    <recommendedName>
        <fullName evidence="7">Major facilitator superfamily (MFS) profile domain-containing protein</fullName>
    </recommendedName>
</protein>
<reference evidence="8" key="2">
    <citation type="submission" date="2020-09" db="EMBL/GenBank/DDBJ databases">
        <authorList>
            <person name="Sun Q."/>
            <person name="Zhou Y."/>
        </authorList>
    </citation>
    <scope>NUCLEOTIDE SEQUENCE</scope>
    <source>
        <strain evidence="8">CGMCC 1.15178</strain>
    </source>
</reference>
<keyword evidence="9" id="KW-1185">Reference proteome</keyword>
<evidence type="ECO:0000256" key="4">
    <source>
        <dbReference type="ARBA" id="ARBA00022989"/>
    </source>
</evidence>
<dbReference type="Pfam" id="PF07690">
    <property type="entry name" value="MFS_1"/>
    <property type="match status" value="1"/>
</dbReference>
<reference evidence="8" key="1">
    <citation type="journal article" date="2014" name="Int. J. Syst. Evol. Microbiol.">
        <title>Complete genome sequence of Corynebacterium casei LMG S-19264T (=DSM 44701T), isolated from a smear-ripened cheese.</title>
        <authorList>
            <consortium name="US DOE Joint Genome Institute (JGI-PGF)"/>
            <person name="Walter F."/>
            <person name="Albersmeier A."/>
            <person name="Kalinowski J."/>
            <person name="Ruckert C."/>
        </authorList>
    </citation>
    <scope>NUCLEOTIDE SEQUENCE</scope>
    <source>
        <strain evidence="8">CGMCC 1.15178</strain>
    </source>
</reference>
<organism evidence="8 9">
    <name type="scientific">Paenibacillus nasutitermitis</name>
    <dbReference type="NCBI Taxonomy" id="1652958"/>
    <lineage>
        <taxon>Bacteria</taxon>
        <taxon>Bacillati</taxon>
        <taxon>Bacillota</taxon>
        <taxon>Bacilli</taxon>
        <taxon>Bacillales</taxon>
        <taxon>Paenibacillaceae</taxon>
        <taxon>Paenibacillus</taxon>
    </lineage>
</organism>
<dbReference type="PANTHER" id="PTHR23531:SF1">
    <property type="entry name" value="QUINOLENE RESISTANCE PROTEIN NORA"/>
    <property type="match status" value="1"/>
</dbReference>
<proteinExistence type="predicted"/>
<dbReference type="EMBL" id="BMHP01000001">
    <property type="protein sequence ID" value="GGD52926.1"/>
    <property type="molecule type" value="Genomic_DNA"/>
</dbReference>
<feature type="transmembrane region" description="Helical" evidence="6">
    <location>
        <begin position="136"/>
        <end position="154"/>
    </location>
</feature>